<dbReference type="Pfam" id="PF00023">
    <property type="entry name" value="Ank"/>
    <property type="match status" value="1"/>
</dbReference>
<feature type="region of interest" description="Disordered" evidence="4">
    <location>
        <begin position="1029"/>
        <end position="1061"/>
    </location>
</feature>
<dbReference type="Pfam" id="PF12796">
    <property type="entry name" value="Ank_2"/>
    <property type="match status" value="2"/>
</dbReference>
<dbReference type="HOGENOM" id="CLU_003548_0_0_1"/>
<evidence type="ECO:0000313" key="5">
    <source>
        <dbReference type="EMBL" id="KDQ19308.1"/>
    </source>
</evidence>
<feature type="repeat" description="ANK" evidence="3">
    <location>
        <begin position="1454"/>
        <end position="1487"/>
    </location>
</feature>
<dbReference type="InterPro" id="IPR036770">
    <property type="entry name" value="Ankyrin_rpt-contain_sf"/>
</dbReference>
<evidence type="ECO:0000313" key="6">
    <source>
        <dbReference type="Proteomes" id="UP000027195"/>
    </source>
</evidence>
<dbReference type="PANTHER" id="PTHR24198">
    <property type="entry name" value="ANKYRIN REPEAT AND PROTEIN KINASE DOMAIN-CONTAINING PROTEIN"/>
    <property type="match status" value="1"/>
</dbReference>
<feature type="compositionally biased region" description="Acidic residues" evidence="4">
    <location>
        <begin position="683"/>
        <end position="695"/>
    </location>
</feature>
<organism evidence="5 6">
    <name type="scientific">Botryobasidium botryosum (strain FD-172 SS1)</name>
    <dbReference type="NCBI Taxonomy" id="930990"/>
    <lineage>
        <taxon>Eukaryota</taxon>
        <taxon>Fungi</taxon>
        <taxon>Dikarya</taxon>
        <taxon>Basidiomycota</taxon>
        <taxon>Agaricomycotina</taxon>
        <taxon>Agaricomycetes</taxon>
        <taxon>Cantharellales</taxon>
        <taxon>Botryobasidiaceae</taxon>
        <taxon>Botryobasidium</taxon>
    </lineage>
</organism>
<gene>
    <name evidence="5" type="ORF">BOTBODRAFT_170420</name>
</gene>
<proteinExistence type="predicted"/>
<feature type="repeat" description="ANK" evidence="3">
    <location>
        <begin position="1566"/>
        <end position="1590"/>
    </location>
</feature>
<evidence type="ECO:0008006" key="7">
    <source>
        <dbReference type="Google" id="ProtNLM"/>
    </source>
</evidence>
<feature type="compositionally biased region" description="Acidic residues" evidence="4">
    <location>
        <begin position="624"/>
        <end position="647"/>
    </location>
</feature>
<accession>A0A067MUC1</accession>
<reference evidence="6" key="1">
    <citation type="journal article" date="2014" name="Proc. Natl. Acad. Sci. U.S.A.">
        <title>Extensive sampling of basidiomycete genomes demonstrates inadequacy of the white-rot/brown-rot paradigm for wood decay fungi.</title>
        <authorList>
            <person name="Riley R."/>
            <person name="Salamov A.A."/>
            <person name="Brown D.W."/>
            <person name="Nagy L.G."/>
            <person name="Floudas D."/>
            <person name="Held B.W."/>
            <person name="Levasseur A."/>
            <person name="Lombard V."/>
            <person name="Morin E."/>
            <person name="Otillar R."/>
            <person name="Lindquist E.A."/>
            <person name="Sun H."/>
            <person name="LaButti K.M."/>
            <person name="Schmutz J."/>
            <person name="Jabbour D."/>
            <person name="Luo H."/>
            <person name="Baker S.E."/>
            <person name="Pisabarro A.G."/>
            <person name="Walton J.D."/>
            <person name="Blanchette R.A."/>
            <person name="Henrissat B."/>
            <person name="Martin F."/>
            <person name="Cullen D."/>
            <person name="Hibbett D.S."/>
            <person name="Grigoriev I.V."/>
        </authorList>
    </citation>
    <scope>NUCLEOTIDE SEQUENCE [LARGE SCALE GENOMIC DNA]</scope>
    <source>
        <strain evidence="6">FD-172 SS1</strain>
    </source>
</reference>
<dbReference type="InterPro" id="IPR002110">
    <property type="entry name" value="Ankyrin_rpt"/>
</dbReference>
<dbReference type="Proteomes" id="UP000027195">
    <property type="component" value="Unassembled WGS sequence"/>
</dbReference>
<sequence>MSQPREGVAFLERISALPPGPGVSLAPAIQPTLEDETTLRRLFATDRANARLEDPYVGLVDVFGDGTDAIKRTRARVVKDEEDLSAHYIMALDEKRRRKDGAPAIADTFADFKYNWNIFTEGSLANLIDWNNVVAAGGSVLAALLPLPDHAKESKRTLRKYYHQEAYPSSDVDLFLWGLTPEEAEKKAIAIWEAVRDSVPWETVCVRTKNAISIHSQYPYRPIQIVLRLYRSPAEVLAGFDVDAPCAAFDGTRVWANPRAIVSWMTQCNTIDMTRRSPSYEVRLAKYSARGFEIYVPDLRREDIDPTIFERSITHIKGLARLLVFEKISNTTEKDEYLDARRKVRGRPEISAYRRARRARELAGDLKAETGYAGLELSNYDTAFHVPYGPKYDARKIEKIVYKTDLAINSTFNPKNKGRRLHRHPAFFGKMAECIEDCCRHCPEPRSEEETKLQEEEDKQYIRGRITFLEEDPGRQSITGSFQPIDVGEWSELAYIVSLEKLFKAIATDDRAAVAAMIKEGYDLQRRDHVGRTALHLAILSEASDVACDLIDAGVRISSRLADGRTALHLASGMNMPTVVQKLLEKSKANAAEQEAREQEAEAKKKEKKKKTKSASESQTQAEILDEDEAMEEDGGEAVKEDSDEAMEEAKSDDDWSEVDQEDSESEDGNGAGQKDAEANLPAEDEPIPEDSDETPDILDIELTDWDNKLSPLGYAIISGAITIVGILLAAGADPSATLGKEDYYASRLHPLTLTLLTQNDAAASNIVERLVEAGATCGTADDNMMTIFHRAVYDGKVNVASTMLRVDPTARLAANVIARAKGTSTQMVYPLAIAISNNARSLLTLLLAYGANPVITRDTYERAIDVLPSVYRTNSDDPEAAFRAAILLPLEISIASQNDFYALLTDLGVGVDDPPQYAFERTWLGEEVKLSLLDYARRAIPELTKIIEKRSKPLQAVSSQAGATWAEEFKRLDDLHALEKAQEQASSPEDAGRERAKATAAREYFVKLLSFLEQRGAKTWKEIFAEKASNPSDAPSGGRRMLGVNSRPKPASEEDEEVKPPSFVKLSRNMWQTNPVPQHTIPRYQKLFEACWTGDNALVQELCLPAKQKKGSDKPLQIAVKMTSATDSGKEYTPLDVAIRARRWDTARLIMGTAAAQYQEPEKKESAFKPSGIVLHDDDDDENDEDLDEDDISEDDTAIVYEDIAARLSSVRCDISPSMLLVKPPSYGNSSENVALSNAIANNDLEAFIKICDLMVLLDEPVEPGKSDLQSVIQADSPAILDEFIRRTGLGISFAIAETSEADKEVDTESNLYLGLDIQGKKRKDLARSGDPAAPKGGQDIPLLWLAAQKGATKCVEYLAGSGPLTAYQFYISTHKNERARVLGRIPDFSDQLPKLLGFAQNSFGVTPVLVALLSTKLDDKDKAKGRFATLKALIASAPKMTPGHFNTRTKWFGITPLMAACGSGASVQCFDYLLANGALPDTRDNRGWNIFHILCHLDRLDLLRHALGKLSAATASELLTQSSYKQNDTPVMLAVKSGRLATVELLLSHKKSVIVPMLLVRDGAGFIPLHVAARKGYASIVSVLAAAGPPEALHLENGVGDTPREIARMQAVFAAVDRVTVAAEINSIETNGDIPVDRPASLNETDVKELRGLLSTLGQTSSKLSSNPELQAKLQAFVERSEYALGTLPPKEEGKQKSTNEESKDPTRTWEVISKAIPAGRRRLIHLIDAQIAVAKTLQIKAAAAKYSAYGQREVSAEQVHEIAYTQDHPWVSRSDGLL</sequence>
<name>A0A067MUC1_BOTB1</name>
<dbReference type="PROSITE" id="PS50088">
    <property type="entry name" value="ANK_REPEAT"/>
    <property type="match status" value="2"/>
</dbReference>
<evidence type="ECO:0000256" key="4">
    <source>
        <dbReference type="SAM" id="MobiDB-lite"/>
    </source>
</evidence>
<dbReference type="PANTHER" id="PTHR24198:SF165">
    <property type="entry name" value="ANKYRIN REPEAT-CONTAINING PROTEIN-RELATED"/>
    <property type="match status" value="1"/>
</dbReference>
<dbReference type="SUPFAM" id="SSF48403">
    <property type="entry name" value="Ankyrin repeat"/>
    <property type="match status" value="2"/>
</dbReference>
<dbReference type="Gene3D" id="1.25.40.20">
    <property type="entry name" value="Ankyrin repeat-containing domain"/>
    <property type="match status" value="3"/>
</dbReference>
<dbReference type="STRING" id="930990.A0A067MUC1"/>
<dbReference type="EMBL" id="KL198019">
    <property type="protein sequence ID" value="KDQ19308.1"/>
    <property type="molecule type" value="Genomic_DNA"/>
</dbReference>
<keyword evidence="6" id="KW-1185">Reference proteome</keyword>
<feature type="compositionally biased region" description="Acidic residues" evidence="4">
    <location>
        <begin position="655"/>
        <end position="668"/>
    </location>
</feature>
<protein>
    <recommendedName>
        <fullName evidence="7">Ankyrin repeat protein</fullName>
    </recommendedName>
</protein>
<feature type="compositionally biased region" description="Acidic residues" evidence="4">
    <location>
        <begin position="1178"/>
        <end position="1191"/>
    </location>
</feature>
<feature type="compositionally biased region" description="Basic and acidic residues" evidence="4">
    <location>
        <begin position="590"/>
        <end position="605"/>
    </location>
</feature>
<evidence type="ECO:0000256" key="2">
    <source>
        <dbReference type="ARBA" id="ARBA00023043"/>
    </source>
</evidence>
<feature type="region of interest" description="Disordered" evidence="4">
    <location>
        <begin position="590"/>
        <end position="695"/>
    </location>
</feature>
<dbReference type="InParanoid" id="A0A067MUC1"/>
<feature type="region of interest" description="Disordered" evidence="4">
    <location>
        <begin position="1162"/>
        <end position="1191"/>
    </location>
</feature>
<keyword evidence="2 3" id="KW-0040">ANK repeat</keyword>
<dbReference type="SMART" id="SM00248">
    <property type="entry name" value="ANK"/>
    <property type="match status" value="11"/>
</dbReference>
<evidence type="ECO:0000256" key="3">
    <source>
        <dbReference type="PROSITE-ProRule" id="PRU00023"/>
    </source>
</evidence>
<keyword evidence="1" id="KW-0677">Repeat</keyword>
<feature type="compositionally biased region" description="Basic and acidic residues" evidence="4">
    <location>
        <begin position="1692"/>
        <end position="1710"/>
    </location>
</feature>
<dbReference type="OrthoDB" id="539213at2759"/>
<dbReference type="PROSITE" id="PS50297">
    <property type="entry name" value="ANK_REP_REGION"/>
    <property type="match status" value="1"/>
</dbReference>
<feature type="region of interest" description="Disordered" evidence="4">
    <location>
        <begin position="1688"/>
        <end position="1710"/>
    </location>
</feature>
<evidence type="ECO:0000256" key="1">
    <source>
        <dbReference type="ARBA" id="ARBA00022737"/>
    </source>
</evidence>